<dbReference type="EMBL" id="GBRD01005519">
    <property type="protein sequence ID" value="JAG60302.1"/>
    <property type="molecule type" value="Transcribed_RNA"/>
</dbReference>
<dbReference type="PROSITE" id="PS00135">
    <property type="entry name" value="TRYPSIN_SER"/>
    <property type="match status" value="1"/>
</dbReference>
<keyword evidence="1" id="KW-1015">Disulfide bond</keyword>
<dbReference type="Gene3D" id="2.40.10.10">
    <property type="entry name" value="Trypsin-like serine proteases"/>
    <property type="match status" value="1"/>
</dbReference>
<dbReference type="SMART" id="SM00020">
    <property type="entry name" value="Tryp_SPc"/>
    <property type="match status" value="1"/>
</dbReference>
<protein>
    <submittedName>
        <fullName evidence="6">Prostasin</fullName>
    </submittedName>
</protein>
<dbReference type="AlphaFoldDB" id="A0A0A9X9B2"/>
<dbReference type="InterPro" id="IPR033116">
    <property type="entry name" value="TRYPSIN_SER"/>
</dbReference>
<name>A0A0A9X9B2_LYGHE</name>
<dbReference type="InterPro" id="IPR009003">
    <property type="entry name" value="Peptidase_S1_PA"/>
</dbReference>
<evidence type="ECO:0000256" key="3">
    <source>
        <dbReference type="RuleBase" id="RU363034"/>
    </source>
</evidence>
<proteinExistence type="inferred from homology"/>
<comment type="similarity">
    <text evidence="2">Belongs to the peptidase S1 family. CLIP subfamily.</text>
</comment>
<evidence type="ECO:0000256" key="1">
    <source>
        <dbReference type="ARBA" id="ARBA00023157"/>
    </source>
</evidence>
<dbReference type="InterPro" id="IPR001254">
    <property type="entry name" value="Trypsin_dom"/>
</dbReference>
<accession>A0A0A9X9B2</accession>
<reference evidence="6" key="2">
    <citation type="submission" date="2014-07" db="EMBL/GenBank/DDBJ databases">
        <authorList>
            <person name="Hull J."/>
        </authorList>
    </citation>
    <scope>NUCLEOTIDE SEQUENCE</scope>
</reference>
<dbReference type="PROSITE" id="PS00134">
    <property type="entry name" value="TRYPSIN_HIS"/>
    <property type="match status" value="1"/>
</dbReference>
<keyword evidence="4" id="KW-0472">Membrane</keyword>
<dbReference type="EMBL" id="GBHO01027040">
    <property type="protein sequence ID" value="JAG16564.1"/>
    <property type="molecule type" value="Transcribed_RNA"/>
</dbReference>
<keyword evidence="3" id="KW-0645">Protease</keyword>
<dbReference type="GO" id="GO:0006508">
    <property type="term" value="P:proteolysis"/>
    <property type="evidence" value="ECO:0007669"/>
    <property type="project" value="UniProtKB-KW"/>
</dbReference>
<keyword evidence="3" id="KW-0378">Hydrolase</keyword>
<organism evidence="6">
    <name type="scientific">Lygus hesperus</name>
    <name type="common">Western plant bug</name>
    <dbReference type="NCBI Taxonomy" id="30085"/>
    <lineage>
        <taxon>Eukaryota</taxon>
        <taxon>Metazoa</taxon>
        <taxon>Ecdysozoa</taxon>
        <taxon>Arthropoda</taxon>
        <taxon>Hexapoda</taxon>
        <taxon>Insecta</taxon>
        <taxon>Pterygota</taxon>
        <taxon>Neoptera</taxon>
        <taxon>Paraneoptera</taxon>
        <taxon>Hemiptera</taxon>
        <taxon>Heteroptera</taxon>
        <taxon>Panheteroptera</taxon>
        <taxon>Cimicomorpha</taxon>
        <taxon>Miridae</taxon>
        <taxon>Mirini</taxon>
        <taxon>Lygus</taxon>
    </lineage>
</organism>
<dbReference type="GO" id="GO:0004252">
    <property type="term" value="F:serine-type endopeptidase activity"/>
    <property type="evidence" value="ECO:0007669"/>
    <property type="project" value="InterPro"/>
</dbReference>
<dbReference type="PROSITE" id="PS50240">
    <property type="entry name" value="TRYPSIN_DOM"/>
    <property type="match status" value="1"/>
</dbReference>
<dbReference type="InterPro" id="IPR018114">
    <property type="entry name" value="TRYPSIN_HIS"/>
</dbReference>
<reference evidence="6" key="1">
    <citation type="journal article" date="2014" name="PLoS ONE">
        <title>Transcriptome-Based Identification of ABC Transporters in the Western Tarnished Plant Bug Lygus hesperus.</title>
        <authorList>
            <person name="Hull J.J."/>
            <person name="Chaney K."/>
            <person name="Geib S.M."/>
            <person name="Fabrick J.A."/>
            <person name="Brent C.S."/>
            <person name="Walsh D."/>
            <person name="Lavine L.C."/>
        </authorList>
    </citation>
    <scope>NUCLEOTIDE SEQUENCE</scope>
</reference>
<dbReference type="CDD" id="cd00190">
    <property type="entry name" value="Tryp_SPc"/>
    <property type="match status" value="1"/>
</dbReference>
<dbReference type="PANTHER" id="PTHR24252:SF7">
    <property type="entry name" value="HYALIN"/>
    <property type="match status" value="1"/>
</dbReference>
<dbReference type="Pfam" id="PF00089">
    <property type="entry name" value="Trypsin"/>
    <property type="match status" value="1"/>
</dbReference>
<evidence type="ECO:0000313" key="7">
    <source>
        <dbReference type="EMBL" id="JAG60302.1"/>
    </source>
</evidence>
<feature type="domain" description="Peptidase S1" evidence="5">
    <location>
        <begin position="58"/>
        <end position="331"/>
    </location>
</feature>
<keyword evidence="4" id="KW-1133">Transmembrane helix</keyword>
<dbReference type="InterPro" id="IPR001314">
    <property type="entry name" value="Peptidase_S1A"/>
</dbReference>
<dbReference type="FunFam" id="2.40.10.10:FF:000002">
    <property type="entry name" value="Transmembrane protease serine"/>
    <property type="match status" value="1"/>
</dbReference>
<dbReference type="SUPFAM" id="SSF50494">
    <property type="entry name" value="Trypsin-like serine proteases"/>
    <property type="match status" value="1"/>
</dbReference>
<evidence type="ECO:0000256" key="2">
    <source>
        <dbReference type="ARBA" id="ARBA00024195"/>
    </source>
</evidence>
<evidence type="ECO:0000256" key="4">
    <source>
        <dbReference type="SAM" id="Phobius"/>
    </source>
</evidence>
<keyword evidence="4" id="KW-0812">Transmembrane</keyword>
<dbReference type="InterPro" id="IPR043504">
    <property type="entry name" value="Peptidase_S1_PA_chymotrypsin"/>
</dbReference>
<feature type="transmembrane region" description="Helical" evidence="4">
    <location>
        <begin position="7"/>
        <end position="28"/>
    </location>
</feature>
<evidence type="ECO:0000313" key="8">
    <source>
        <dbReference type="EMBL" id="JAP97799.1"/>
    </source>
</evidence>
<gene>
    <name evidence="6" type="primary">Prss8_0</name>
    <name evidence="8" type="synonym">Prss8_2</name>
    <name evidence="6" type="ORF">CM83_44557</name>
    <name evidence="8" type="ORF">g.39051</name>
</gene>
<dbReference type="PRINTS" id="PR00722">
    <property type="entry name" value="CHYMOTRYPSIN"/>
</dbReference>
<keyword evidence="3" id="KW-0720">Serine protease</keyword>
<evidence type="ECO:0000259" key="5">
    <source>
        <dbReference type="PROSITE" id="PS50240"/>
    </source>
</evidence>
<evidence type="ECO:0000313" key="6">
    <source>
        <dbReference type="EMBL" id="JAG16564.1"/>
    </source>
</evidence>
<reference evidence="7" key="3">
    <citation type="submission" date="2014-09" db="EMBL/GenBank/DDBJ databases">
        <authorList>
            <person name="Magalhaes I.L.F."/>
            <person name="Oliveira U."/>
            <person name="Santos F.R."/>
            <person name="Vidigal T.H.D.A."/>
            <person name="Brescovit A.D."/>
            <person name="Santos A.J."/>
        </authorList>
    </citation>
    <scope>NUCLEOTIDE SEQUENCE</scope>
</reference>
<dbReference type="EMBL" id="GDHC01020829">
    <property type="protein sequence ID" value="JAP97799.1"/>
    <property type="molecule type" value="Transcribed_RNA"/>
</dbReference>
<reference evidence="8" key="4">
    <citation type="journal article" date="2016" name="Gigascience">
        <title>De novo construction of an expanded transcriptome assembly for the western tarnished plant bug, Lygus hesperus.</title>
        <authorList>
            <person name="Tassone E.E."/>
            <person name="Geib S.M."/>
            <person name="Hall B."/>
            <person name="Fabrick J.A."/>
            <person name="Brent C.S."/>
            <person name="Hull J.J."/>
        </authorList>
    </citation>
    <scope>NUCLEOTIDE SEQUENCE</scope>
</reference>
<sequence length="344" mass="38368">MLPVQQFHLASLIVLATICAGLDLLWFARPTNNMLSSNTSNEFNYCGHPPTSKSGSRIVNGVEASKNEFPWIAKLLVDFVTVGAGSLITDRHILTAAHCLVFYNESVPLFPHCTSSDPRKNYEALPVSFFSFVLGSYATVNLPKDKVLQTLSYVLHPQFDIFNSGQEVIQVNDIAIATIAPVTFSHRIVPICLPLPNEAIPNWMKVTVAGWGTIVDSTTLTQNSSVRSQVLMKTSLTYVPFEYCTAYTNLQPYLTRRNCIAPYEKEILCLYGNNTDSCRGDSGGPVMSQQFNNFYTVAGIVSWGIGCNRPNTPSAYTNVRQFFKWIMKHTRDGFYLPRPPLDQK</sequence>
<dbReference type="PANTHER" id="PTHR24252">
    <property type="entry name" value="ACROSIN-RELATED"/>
    <property type="match status" value="1"/>
</dbReference>